<dbReference type="SUPFAM" id="SSF52200">
    <property type="entry name" value="Toll/Interleukin receptor TIR domain"/>
    <property type="match status" value="1"/>
</dbReference>
<dbReference type="FunFam" id="3.40.50.10140:FF:000007">
    <property type="entry name" value="Disease resistance protein (TIR-NBS-LRR class)"/>
    <property type="match status" value="1"/>
</dbReference>
<accession>A0ABD1M504</accession>
<dbReference type="SUPFAM" id="SSF46785">
    <property type="entry name" value="Winged helix' DNA-binding domain"/>
    <property type="match status" value="1"/>
</dbReference>
<evidence type="ECO:0000256" key="1">
    <source>
        <dbReference type="ARBA" id="ARBA00022614"/>
    </source>
</evidence>
<proteinExistence type="predicted"/>
<keyword evidence="3" id="KW-0611">Plant defense</keyword>
<dbReference type="PANTHER" id="PTHR11017:SF560">
    <property type="entry name" value="RESISTANCE PROTEIN (TIR-NBS-LRR CLASS), PUTATIVE-RELATED"/>
    <property type="match status" value="1"/>
</dbReference>
<dbReference type="Gene3D" id="1.10.8.430">
    <property type="entry name" value="Helical domain of apoptotic protease-activating factors"/>
    <property type="match status" value="1"/>
</dbReference>
<dbReference type="InterPro" id="IPR044974">
    <property type="entry name" value="Disease_R_plants"/>
</dbReference>
<keyword evidence="7" id="KW-1185">Reference proteome</keyword>
<dbReference type="PANTHER" id="PTHR11017">
    <property type="entry name" value="LEUCINE-RICH REPEAT-CONTAINING PROTEIN"/>
    <property type="match status" value="1"/>
</dbReference>
<dbReference type="PROSITE" id="PS50104">
    <property type="entry name" value="TIR"/>
    <property type="match status" value="1"/>
</dbReference>
<dbReference type="InterPro" id="IPR042197">
    <property type="entry name" value="Apaf_helical"/>
</dbReference>
<protein>
    <recommendedName>
        <fullName evidence="5">TIR domain-containing protein</fullName>
    </recommendedName>
</protein>
<dbReference type="InterPro" id="IPR035897">
    <property type="entry name" value="Toll_tir_struct_dom_sf"/>
</dbReference>
<dbReference type="Gene3D" id="3.40.50.10140">
    <property type="entry name" value="Toll/interleukin-1 receptor homology (TIR) domain"/>
    <property type="match status" value="1"/>
</dbReference>
<dbReference type="SUPFAM" id="SSF52540">
    <property type="entry name" value="P-loop containing nucleoside triphosphate hydrolases"/>
    <property type="match status" value="1"/>
</dbReference>
<dbReference type="AlphaFoldDB" id="A0ABD1M504"/>
<dbReference type="Gene3D" id="3.80.10.10">
    <property type="entry name" value="Ribonuclease Inhibitor"/>
    <property type="match status" value="1"/>
</dbReference>
<dbReference type="InterPro" id="IPR036390">
    <property type="entry name" value="WH_DNA-bd_sf"/>
</dbReference>
<evidence type="ECO:0000313" key="6">
    <source>
        <dbReference type="EMBL" id="KAL2330862.1"/>
    </source>
</evidence>
<dbReference type="InterPro" id="IPR027417">
    <property type="entry name" value="P-loop_NTPase"/>
</dbReference>
<dbReference type="Gene3D" id="3.40.50.300">
    <property type="entry name" value="P-loop containing nucleotide triphosphate hydrolases"/>
    <property type="match status" value="1"/>
</dbReference>
<dbReference type="GO" id="GO:0006952">
    <property type="term" value="P:defense response"/>
    <property type="evidence" value="ECO:0007669"/>
    <property type="project" value="UniProtKB-KW"/>
</dbReference>
<evidence type="ECO:0000256" key="2">
    <source>
        <dbReference type="ARBA" id="ARBA00022737"/>
    </source>
</evidence>
<dbReference type="Pfam" id="PF00931">
    <property type="entry name" value="NB-ARC"/>
    <property type="match status" value="1"/>
</dbReference>
<comment type="caution">
    <text evidence="6">The sequence shown here is derived from an EMBL/GenBank/DDBJ whole genome shotgun (WGS) entry which is preliminary data.</text>
</comment>
<evidence type="ECO:0000259" key="5">
    <source>
        <dbReference type="PROSITE" id="PS50104"/>
    </source>
</evidence>
<dbReference type="InterPro" id="IPR000157">
    <property type="entry name" value="TIR_dom"/>
</dbReference>
<dbReference type="Pfam" id="PF01582">
    <property type="entry name" value="TIR"/>
    <property type="match status" value="1"/>
</dbReference>
<dbReference type="Pfam" id="PF23282">
    <property type="entry name" value="WHD_ROQ1"/>
    <property type="match status" value="1"/>
</dbReference>
<dbReference type="InterPro" id="IPR003593">
    <property type="entry name" value="AAA+_ATPase"/>
</dbReference>
<organism evidence="6 7">
    <name type="scientific">Flemingia macrophylla</name>
    <dbReference type="NCBI Taxonomy" id="520843"/>
    <lineage>
        <taxon>Eukaryota</taxon>
        <taxon>Viridiplantae</taxon>
        <taxon>Streptophyta</taxon>
        <taxon>Embryophyta</taxon>
        <taxon>Tracheophyta</taxon>
        <taxon>Spermatophyta</taxon>
        <taxon>Magnoliopsida</taxon>
        <taxon>eudicotyledons</taxon>
        <taxon>Gunneridae</taxon>
        <taxon>Pentapetalae</taxon>
        <taxon>rosids</taxon>
        <taxon>fabids</taxon>
        <taxon>Fabales</taxon>
        <taxon>Fabaceae</taxon>
        <taxon>Papilionoideae</taxon>
        <taxon>50 kb inversion clade</taxon>
        <taxon>NPAAA clade</taxon>
        <taxon>indigoferoid/millettioid clade</taxon>
        <taxon>Phaseoleae</taxon>
        <taxon>Flemingia</taxon>
    </lineage>
</organism>
<sequence length="1024" mass="116672">MWSSSSSESNPGWKHDVFLSFRGEDTRRSFVSHLYAALSNKEIKTFIDDRLDKGTKLGAELVLAIQGSQISLVILSLNYASSRWCLDELVEIMECRETYGQEVLPIFYEVDPSCVRKQTGEFGNRFQAFLQTDHNWFGYDGWRYALKEVANITGWDSRNFRTDAELVETIVDHVLKTLIMDMDLLPITDFPVGLEVRAQEMIDFIEGQSGKGRVLGIWGMGGSGKTTIAKFIYNRIRDKFKQRSFIEASTRGHIDLQEKLLYDVLKTKVNVHSIAMGISMIEKRLRGEKTLIVVDDVTEFEQLKALFGNCKWIGGGSVVIITTRDIHLLKLLKVDFVYKMEEMDENESLKLFSLHAFGEAETREDLNELARKVVAYCRGLPLALEVLGSYLRDRTKKVWESVLLRLEKIPDDQVQKKLRISFDGLSNSLEKDIFLDICCFFIGKNRAYVTEILNGCGLYADIGITVLIERSLINVEKNNKLGMHPLLRDMGRDIICESSRTTEPGKWSRLWFEEDVLDVLKRNTGTEAIQGLSLKLPFTSRDCFEANAFGEMKGLRLLQLDHVQLSGNYEYLSKKLRWVCWQGFHLKFIPNNFDLKGVIAIDLKYSNLRLLWKKPQVLQWLKILNLSHSKCLRETPAFSGLPSLEKLILKDCPSLLKVHQSIGDLQNLLLINLKDCTSLSTLPREIYKLKSLKTLILSGCVKIDILEEDLVQMESLMTLIAENTAVKQVPFSIVRSKSIGYISLCGYVGPSHNVIPSIIWSWMSPRMNCLSHIHYFHGTSSSLVPVDMQNNDLGDLAQLFSNLSNQRSVLMQCDTESLFEQLGKFLDITKSEITSYTSQFFKHSLESYLISIGSCAQQLNTLSKSISEGLATSESCDEFLPGDHRPYWSAHAGDALSVNFTVPENCCMKGITLCVVYLSTPENTATECLNSIIIVNYTKCNFQIFKRDTLISFNDVDWQSIISNLGPRDKVEIFVTYSHGLVVKKIAVYLMYGESINMEIEPLPERKKNSFIRFLKKIVMCDFW</sequence>
<dbReference type="InterPro" id="IPR058192">
    <property type="entry name" value="WHD_ROQ1-like"/>
</dbReference>
<keyword evidence="2" id="KW-0677">Repeat</keyword>
<dbReference type="SUPFAM" id="SSF52058">
    <property type="entry name" value="L domain-like"/>
    <property type="match status" value="1"/>
</dbReference>
<evidence type="ECO:0000256" key="4">
    <source>
        <dbReference type="ARBA" id="ARBA00023027"/>
    </source>
</evidence>
<name>A0ABD1M504_9FABA</name>
<dbReference type="InterPro" id="IPR002182">
    <property type="entry name" value="NB-ARC"/>
</dbReference>
<gene>
    <name evidence="6" type="ORF">Fmac_018443</name>
</gene>
<keyword evidence="4" id="KW-0520">NAD</keyword>
<keyword evidence="1" id="KW-0433">Leucine-rich repeat</keyword>
<dbReference type="EMBL" id="JBGMDY010000006">
    <property type="protein sequence ID" value="KAL2330862.1"/>
    <property type="molecule type" value="Genomic_DNA"/>
</dbReference>
<dbReference type="SMART" id="SM00255">
    <property type="entry name" value="TIR"/>
    <property type="match status" value="1"/>
</dbReference>
<reference evidence="6 7" key="1">
    <citation type="submission" date="2024-08" db="EMBL/GenBank/DDBJ databases">
        <title>Insights into the chromosomal genome structure of Flemingia macrophylla.</title>
        <authorList>
            <person name="Ding Y."/>
            <person name="Zhao Y."/>
            <person name="Bi W."/>
            <person name="Wu M."/>
            <person name="Zhao G."/>
            <person name="Gong Y."/>
            <person name="Li W."/>
            <person name="Zhang P."/>
        </authorList>
    </citation>
    <scope>NUCLEOTIDE SEQUENCE [LARGE SCALE GENOMIC DNA]</scope>
    <source>
        <strain evidence="6">DYQJB</strain>
        <tissue evidence="6">Leaf</tissue>
    </source>
</reference>
<evidence type="ECO:0000256" key="3">
    <source>
        <dbReference type="ARBA" id="ARBA00022821"/>
    </source>
</evidence>
<feature type="domain" description="TIR" evidence="5">
    <location>
        <begin position="13"/>
        <end position="178"/>
    </location>
</feature>
<dbReference type="InterPro" id="IPR032675">
    <property type="entry name" value="LRR_dom_sf"/>
</dbReference>
<evidence type="ECO:0000313" key="7">
    <source>
        <dbReference type="Proteomes" id="UP001603857"/>
    </source>
</evidence>
<dbReference type="SMART" id="SM00382">
    <property type="entry name" value="AAA"/>
    <property type="match status" value="1"/>
</dbReference>
<dbReference type="Proteomes" id="UP001603857">
    <property type="component" value="Unassembled WGS sequence"/>
</dbReference>
<dbReference type="PRINTS" id="PR00364">
    <property type="entry name" value="DISEASERSIST"/>
</dbReference>